<dbReference type="Proteomes" id="UP000237797">
    <property type="component" value="Unassembled WGS sequence"/>
</dbReference>
<comment type="caution">
    <text evidence="1">The sequence shown here is derived from an EMBL/GenBank/DDBJ whole genome shotgun (WGS) entry which is preliminary data.</text>
</comment>
<dbReference type="OrthoDB" id="2986351at2"/>
<dbReference type="EMBL" id="PVNE01000001">
    <property type="protein sequence ID" value="PRX42723.1"/>
    <property type="molecule type" value="Genomic_DNA"/>
</dbReference>
<organism evidence="1 2">
    <name type="scientific">Planifilum fimeticola</name>
    <dbReference type="NCBI Taxonomy" id="201975"/>
    <lineage>
        <taxon>Bacteria</taxon>
        <taxon>Bacillati</taxon>
        <taxon>Bacillota</taxon>
        <taxon>Bacilli</taxon>
        <taxon>Bacillales</taxon>
        <taxon>Thermoactinomycetaceae</taxon>
        <taxon>Planifilum</taxon>
    </lineage>
</organism>
<reference evidence="1 2" key="1">
    <citation type="submission" date="2018-03" db="EMBL/GenBank/DDBJ databases">
        <title>Genomic Encyclopedia of Archaeal and Bacterial Type Strains, Phase II (KMG-II): from individual species to whole genera.</title>
        <authorList>
            <person name="Goeker M."/>
        </authorList>
    </citation>
    <scope>NUCLEOTIDE SEQUENCE [LARGE SCALE GENOMIC DNA]</scope>
    <source>
        <strain evidence="1 2">DSM 44946</strain>
    </source>
</reference>
<evidence type="ECO:0000313" key="2">
    <source>
        <dbReference type="Proteomes" id="UP000237797"/>
    </source>
</evidence>
<accession>A0A2T0LJP4</accession>
<protein>
    <recommendedName>
        <fullName evidence="3">SseB protein N-terminal domain-containing protein</fullName>
    </recommendedName>
</protein>
<proteinExistence type="predicted"/>
<evidence type="ECO:0000313" key="1">
    <source>
        <dbReference type="EMBL" id="PRX42723.1"/>
    </source>
</evidence>
<evidence type="ECO:0008006" key="3">
    <source>
        <dbReference type="Google" id="ProtNLM"/>
    </source>
</evidence>
<sequence>MDGRRCLYEANREKWPPDRLFRVMAQHVPKLYAPYLLTKNGKKRPLVSPGPSPNSKRMILFTDPNLSKVLRVDQSVTLMERKVTDLLRRAFRSGFDGLVINPGDSSRRVIHREEMLRLFREYAVVEGRRLGGGWVPTRGDKMLLIELEDGAYTVTAYIDERDAREVCDSCGGEPVLHPWDVIADRCLQAGAKAPYLQFGFPEQVLLLPRHMNELQGKGQDSPESRETKECLERLEQAVKRGQGWVNSREIIRRMAELRKIWVIVDPDGKPAFLDFETRVPVVDFFTSRDRAIRLIKAFQQRGKELPGMEPRLVDARPLFKRLAAYEPIVWINRGAPEGWTSVSNGLLPAVLSEGPAASGATSGADR</sequence>
<name>A0A2T0LJP4_9BACL</name>
<gene>
    <name evidence="1" type="ORF">CLV97_101213</name>
</gene>
<dbReference type="RefSeq" id="WP_106343657.1">
    <property type="nucleotide sequence ID" value="NZ_PVNE01000001.1"/>
</dbReference>
<dbReference type="AlphaFoldDB" id="A0A2T0LJP4"/>
<keyword evidence="2" id="KW-1185">Reference proteome</keyword>